<dbReference type="InterPro" id="IPR005017">
    <property type="entry name" value="OMPP1/FadL/TodX"/>
</dbReference>
<dbReference type="Gene3D" id="2.40.160.60">
    <property type="entry name" value="Outer membrane protein transport protein (OMPP1/FadL/TodX)"/>
    <property type="match status" value="1"/>
</dbReference>
<keyword evidence="4" id="KW-0812">Transmembrane</keyword>
<protein>
    <recommendedName>
        <fullName evidence="10">Membrane protein involved in aromatic hydrocarbon degradation</fullName>
    </recommendedName>
</protein>
<evidence type="ECO:0000256" key="7">
    <source>
        <dbReference type="ARBA" id="ARBA00023237"/>
    </source>
</evidence>
<dbReference type="Proteomes" id="UP000262325">
    <property type="component" value="Unassembled WGS sequence"/>
</dbReference>
<keyword evidence="6" id="KW-0472">Membrane</keyword>
<dbReference type="GO" id="GO:0015483">
    <property type="term" value="F:long-chain fatty acid transporting porin activity"/>
    <property type="evidence" value="ECO:0007669"/>
    <property type="project" value="TreeGrafter"/>
</dbReference>
<comment type="similarity">
    <text evidence="2">Belongs to the OmpP1/FadL family.</text>
</comment>
<reference evidence="8 9" key="1">
    <citation type="journal article" date="2018" name="Nat. Biotechnol.">
        <title>A standardized bacterial taxonomy based on genome phylogeny substantially revises the tree of life.</title>
        <authorList>
            <person name="Parks D.H."/>
            <person name="Chuvochina M."/>
            <person name="Waite D.W."/>
            <person name="Rinke C."/>
            <person name="Skarshewski A."/>
            <person name="Chaumeil P.A."/>
            <person name="Hugenholtz P."/>
        </authorList>
    </citation>
    <scope>NUCLEOTIDE SEQUENCE [LARGE SCALE GENOMIC DNA]</scope>
    <source>
        <strain evidence="8">UBA8672</strain>
    </source>
</reference>
<evidence type="ECO:0008006" key="10">
    <source>
        <dbReference type="Google" id="ProtNLM"/>
    </source>
</evidence>
<evidence type="ECO:0000256" key="5">
    <source>
        <dbReference type="ARBA" id="ARBA00022729"/>
    </source>
</evidence>
<evidence type="ECO:0000313" key="8">
    <source>
        <dbReference type="EMBL" id="HCW93710.1"/>
    </source>
</evidence>
<dbReference type="PANTHER" id="PTHR35093:SF8">
    <property type="entry name" value="OUTER MEMBRANE PROTEIN NMB0088-RELATED"/>
    <property type="match status" value="1"/>
</dbReference>
<dbReference type="Pfam" id="PF03349">
    <property type="entry name" value="Toluene_X"/>
    <property type="match status" value="1"/>
</dbReference>
<dbReference type="EMBL" id="DPPF01000175">
    <property type="protein sequence ID" value="HCW93710.1"/>
    <property type="molecule type" value="Genomic_DNA"/>
</dbReference>
<evidence type="ECO:0000313" key="9">
    <source>
        <dbReference type="Proteomes" id="UP000262325"/>
    </source>
</evidence>
<keyword evidence="3" id="KW-1134">Transmembrane beta strand</keyword>
<evidence type="ECO:0000256" key="4">
    <source>
        <dbReference type="ARBA" id="ARBA00022692"/>
    </source>
</evidence>
<evidence type="ECO:0000256" key="3">
    <source>
        <dbReference type="ARBA" id="ARBA00022452"/>
    </source>
</evidence>
<dbReference type="SUPFAM" id="SSF56935">
    <property type="entry name" value="Porins"/>
    <property type="match status" value="1"/>
</dbReference>
<sequence>MTGGTKAEIITLTINPNIAYKVTDKLSVAAGVDIQNLDVTLENKLKMFPSEGGTVMLNSDGNSELTADDWAYGWNAAIHYKITEKWKAGISYRSKIKHEIDDGTADLSLPEGEIIGGGAVPAMNIKRSGSTELTLPEILYIGTSYEIGKFTFEVDGQWTGWSSYDELKIEFENGDQQVSPKDWEDVWAIRLGAQYSVNKILDLRLGVIRDNSPIPDETVDPLVPSGDRWLYAVGLGFNFDRLTIDVAYNYLDDENRKFDNEVGKEPPYGYTAPELTGEFKDVDAHIFGINVSYKF</sequence>
<proteinExistence type="inferred from homology"/>
<evidence type="ECO:0000256" key="6">
    <source>
        <dbReference type="ARBA" id="ARBA00023136"/>
    </source>
</evidence>
<evidence type="ECO:0000256" key="1">
    <source>
        <dbReference type="ARBA" id="ARBA00004571"/>
    </source>
</evidence>
<comment type="caution">
    <text evidence="8">The sequence shown here is derived from an EMBL/GenBank/DDBJ whole genome shotgun (WGS) entry which is preliminary data.</text>
</comment>
<accession>A0A3D5QDI4</accession>
<keyword evidence="5" id="KW-0732">Signal</keyword>
<dbReference type="PANTHER" id="PTHR35093">
    <property type="entry name" value="OUTER MEMBRANE PROTEIN NMB0088-RELATED"/>
    <property type="match status" value="1"/>
</dbReference>
<gene>
    <name evidence="8" type="ORF">DHM44_08500</name>
</gene>
<organism evidence="8 9">
    <name type="scientific">Flexistipes sinusarabici</name>
    <dbReference type="NCBI Taxonomy" id="2352"/>
    <lineage>
        <taxon>Bacteria</taxon>
        <taxon>Pseudomonadati</taxon>
        <taxon>Deferribacterota</taxon>
        <taxon>Deferribacteres</taxon>
        <taxon>Deferribacterales</taxon>
        <taxon>Flexistipitaceae</taxon>
        <taxon>Flexistipes</taxon>
    </lineage>
</organism>
<keyword evidence="7" id="KW-0998">Cell outer membrane</keyword>
<name>A0A3D5QDI4_FLESI</name>
<dbReference type="AlphaFoldDB" id="A0A3D5QDI4"/>
<comment type="subcellular location">
    <subcellularLocation>
        <location evidence="1">Cell outer membrane</location>
        <topology evidence="1">Multi-pass membrane protein</topology>
    </subcellularLocation>
</comment>
<dbReference type="GO" id="GO:0009279">
    <property type="term" value="C:cell outer membrane"/>
    <property type="evidence" value="ECO:0007669"/>
    <property type="project" value="UniProtKB-SubCell"/>
</dbReference>
<evidence type="ECO:0000256" key="2">
    <source>
        <dbReference type="ARBA" id="ARBA00008163"/>
    </source>
</evidence>